<dbReference type="Proteomes" id="UP000824162">
    <property type="component" value="Unassembled WGS sequence"/>
</dbReference>
<evidence type="ECO:0000313" key="5">
    <source>
        <dbReference type="Proteomes" id="UP000824162"/>
    </source>
</evidence>
<keyword evidence="3" id="KW-0411">Iron-sulfur</keyword>
<dbReference type="GO" id="GO:0051536">
    <property type="term" value="F:iron-sulfur cluster binding"/>
    <property type="evidence" value="ECO:0007669"/>
    <property type="project" value="UniProtKB-KW"/>
</dbReference>
<sequence>MTGIQDSITNFLFESGAGQVGFCRLGDDEFGRNPFGLKYAVSYTIPLSDAVIDEIQDAPTYTYFHHYRTVNTHLDNTSLKAGLMLSRAGYRYAAVPASQSVDGLRGVFSHKYAAVMSGLGFIGKSGLFISREHGPRVRLGTILTDYDGFQVNTAVMECGCGECTLCQKACPAMAIRGRKWQPGIAREEIIDALACSAHMKKAYQKIGRGAVCGICMRVCPAPHKR</sequence>
<keyword evidence="1" id="KW-0479">Metal-binding</keyword>
<reference evidence="4" key="1">
    <citation type="journal article" date="2021" name="PeerJ">
        <title>Extensive microbial diversity within the chicken gut microbiome revealed by metagenomics and culture.</title>
        <authorList>
            <person name="Gilroy R."/>
            <person name="Ravi A."/>
            <person name="Getino M."/>
            <person name="Pursley I."/>
            <person name="Horton D.L."/>
            <person name="Alikhan N.F."/>
            <person name="Baker D."/>
            <person name="Gharbi K."/>
            <person name="Hall N."/>
            <person name="Watson M."/>
            <person name="Adriaenssens E.M."/>
            <person name="Foster-Nyarko E."/>
            <person name="Jarju S."/>
            <person name="Secka A."/>
            <person name="Antonio M."/>
            <person name="Oren A."/>
            <person name="Chaudhuri R.R."/>
            <person name="La Ragione R."/>
            <person name="Hildebrand F."/>
            <person name="Pallen M.J."/>
        </authorList>
    </citation>
    <scope>NUCLEOTIDE SEQUENCE</scope>
    <source>
        <strain evidence="4">5790</strain>
    </source>
</reference>
<organism evidence="4 5">
    <name type="scientific">Candidatus Monoglobus merdigallinarum</name>
    <dbReference type="NCBI Taxonomy" id="2838698"/>
    <lineage>
        <taxon>Bacteria</taxon>
        <taxon>Bacillati</taxon>
        <taxon>Bacillota</taxon>
        <taxon>Clostridia</taxon>
        <taxon>Monoglobales</taxon>
        <taxon>Monoglobaceae</taxon>
        <taxon>Monoglobus</taxon>
    </lineage>
</organism>
<dbReference type="SUPFAM" id="SSF46548">
    <property type="entry name" value="alpha-helical ferredoxin"/>
    <property type="match status" value="1"/>
</dbReference>
<reference evidence="4" key="2">
    <citation type="submission" date="2021-04" db="EMBL/GenBank/DDBJ databases">
        <authorList>
            <person name="Gilroy R."/>
        </authorList>
    </citation>
    <scope>NUCLEOTIDE SEQUENCE</scope>
    <source>
        <strain evidence="4">5790</strain>
    </source>
</reference>
<name>A0A9D1PR58_9FIRM</name>
<dbReference type="EMBL" id="DXIJ01000054">
    <property type="protein sequence ID" value="HIV85707.1"/>
    <property type="molecule type" value="Genomic_DNA"/>
</dbReference>
<accession>A0A9D1PR58</accession>
<evidence type="ECO:0000256" key="3">
    <source>
        <dbReference type="ARBA" id="ARBA00023014"/>
    </source>
</evidence>
<protein>
    <submittedName>
        <fullName evidence="4">Epoxyqueuosine reductase</fullName>
    </submittedName>
</protein>
<dbReference type="PANTHER" id="PTHR42827">
    <property type="entry name" value="IRON-SULFUR CLUSTER-BINDING PROTEIN-RELATED"/>
    <property type="match status" value="1"/>
</dbReference>
<keyword evidence="2" id="KW-0408">Iron</keyword>
<dbReference type="GO" id="GO:0046872">
    <property type="term" value="F:metal ion binding"/>
    <property type="evidence" value="ECO:0007669"/>
    <property type="project" value="UniProtKB-KW"/>
</dbReference>
<dbReference type="AlphaFoldDB" id="A0A9D1PR58"/>
<evidence type="ECO:0000313" key="4">
    <source>
        <dbReference type="EMBL" id="HIV85707.1"/>
    </source>
</evidence>
<evidence type="ECO:0000256" key="2">
    <source>
        <dbReference type="ARBA" id="ARBA00023004"/>
    </source>
</evidence>
<dbReference type="PANTHER" id="PTHR42827:SF1">
    <property type="entry name" value="IRON-SULFUR CLUSTER-BINDING PROTEIN"/>
    <property type="match status" value="1"/>
</dbReference>
<dbReference type="InterPro" id="IPR017900">
    <property type="entry name" value="4Fe4S_Fe_S_CS"/>
</dbReference>
<comment type="caution">
    <text evidence="4">The sequence shown here is derived from an EMBL/GenBank/DDBJ whole genome shotgun (WGS) entry which is preliminary data.</text>
</comment>
<proteinExistence type="predicted"/>
<dbReference type="Pfam" id="PF13484">
    <property type="entry name" value="Fer4_16"/>
    <property type="match status" value="1"/>
</dbReference>
<dbReference type="PROSITE" id="PS00198">
    <property type="entry name" value="4FE4S_FER_1"/>
    <property type="match status" value="1"/>
</dbReference>
<evidence type="ECO:0000256" key="1">
    <source>
        <dbReference type="ARBA" id="ARBA00022723"/>
    </source>
</evidence>
<gene>
    <name evidence="4" type="ORF">H9900_02720</name>
</gene>